<dbReference type="Gene3D" id="1.20.1560.10">
    <property type="entry name" value="ABC transporter type 1, transmembrane domain"/>
    <property type="match status" value="1"/>
</dbReference>
<dbReference type="PANTHER" id="PTHR43394:SF1">
    <property type="entry name" value="ATP-BINDING CASSETTE SUB-FAMILY B MEMBER 10, MITOCHONDRIAL"/>
    <property type="match status" value="1"/>
</dbReference>
<proteinExistence type="predicted"/>
<dbReference type="Pfam" id="PF00664">
    <property type="entry name" value="ABC_membrane"/>
    <property type="match status" value="1"/>
</dbReference>
<feature type="transmembrane region" description="Helical" evidence="5">
    <location>
        <begin position="257"/>
        <end position="275"/>
    </location>
</feature>
<dbReference type="Proteomes" id="UP000676853">
    <property type="component" value="Unassembled WGS sequence"/>
</dbReference>
<evidence type="ECO:0000256" key="4">
    <source>
        <dbReference type="ARBA" id="ARBA00023136"/>
    </source>
</evidence>
<name>A0ABS5NCS6_TSUPA</name>
<accession>A0ABS5NCS6</accession>
<feature type="transmembrane region" description="Helical" evidence="5">
    <location>
        <begin position="64"/>
        <end position="81"/>
    </location>
</feature>
<evidence type="ECO:0000256" key="2">
    <source>
        <dbReference type="ARBA" id="ARBA00022692"/>
    </source>
</evidence>
<keyword evidence="2 5" id="KW-0812">Transmembrane</keyword>
<feature type="non-terminal residue" evidence="7">
    <location>
        <position position="299"/>
    </location>
</feature>
<keyword evidence="3 5" id="KW-1133">Transmembrane helix</keyword>
<reference evidence="7 8" key="1">
    <citation type="submission" date="2021-04" db="EMBL/GenBank/DDBJ databases">
        <title>Whole genome sequence analysis of a thiophenic sulfur metabolizing bacteria.</title>
        <authorList>
            <person name="Akhtar N."/>
            <person name="Akram J."/>
            <person name="Aslam A."/>
        </authorList>
    </citation>
    <scope>NUCLEOTIDE SEQUENCE [LARGE SCALE GENOMIC DNA]</scope>
    <source>
        <strain evidence="7 8">3OW</strain>
    </source>
</reference>
<feature type="transmembrane region" description="Helical" evidence="5">
    <location>
        <begin position="34"/>
        <end position="57"/>
    </location>
</feature>
<keyword evidence="7" id="KW-0547">Nucleotide-binding</keyword>
<sequence>MSSSTLSAVPVPLPAAPPIHPDRRVTWRRLRSPAALGAIAAVCVASIGTTLGTVIAGRLAENPVGGLIGALALCLVGAAVVESAGKLVWVTVVDRAEGRLRDDVLQAAMHQPLGALTEQAVGEILDRVDDDTHEIGNLARWQLWSLFRTVSSSLPMWIVAAVAWWPAAVLFPVLAAVTWFAIRRLLGEIARRKVIEEIAWTDQAAALEEGIAGRNDLRTSLGQAHVIARLARLSAEIHTRFHAVISVESRMARRAGVLLHALLAAITVAGVALTIDGSMSVARLVTLFLVTSLFVGQVA</sequence>
<keyword evidence="7" id="KW-0067">ATP-binding</keyword>
<protein>
    <submittedName>
        <fullName evidence="7">ABC transporter ATP-binding protein</fullName>
    </submittedName>
</protein>
<dbReference type="EMBL" id="JAGXOE010000013">
    <property type="protein sequence ID" value="MBS4101258.1"/>
    <property type="molecule type" value="Genomic_DNA"/>
</dbReference>
<feature type="domain" description="ABC transmembrane type-1" evidence="6">
    <location>
        <begin position="34"/>
        <end position="299"/>
    </location>
</feature>
<comment type="caution">
    <text evidence="7">The sequence shown here is derived from an EMBL/GenBank/DDBJ whole genome shotgun (WGS) entry which is preliminary data.</text>
</comment>
<dbReference type="InterPro" id="IPR011527">
    <property type="entry name" value="ABC1_TM_dom"/>
</dbReference>
<dbReference type="InterPro" id="IPR036640">
    <property type="entry name" value="ABC1_TM_sf"/>
</dbReference>
<keyword evidence="4 5" id="KW-0472">Membrane</keyword>
<feature type="transmembrane region" description="Helical" evidence="5">
    <location>
        <begin position="154"/>
        <end position="182"/>
    </location>
</feature>
<dbReference type="PANTHER" id="PTHR43394">
    <property type="entry name" value="ATP-DEPENDENT PERMEASE MDL1, MITOCHONDRIAL"/>
    <property type="match status" value="1"/>
</dbReference>
<evidence type="ECO:0000259" key="6">
    <source>
        <dbReference type="PROSITE" id="PS50929"/>
    </source>
</evidence>
<evidence type="ECO:0000256" key="3">
    <source>
        <dbReference type="ARBA" id="ARBA00022989"/>
    </source>
</evidence>
<gene>
    <name evidence="7" type="ORF">KFZ73_08400</name>
</gene>
<dbReference type="SUPFAM" id="SSF90123">
    <property type="entry name" value="ABC transporter transmembrane region"/>
    <property type="match status" value="1"/>
</dbReference>
<dbReference type="PROSITE" id="PS50929">
    <property type="entry name" value="ABC_TM1F"/>
    <property type="match status" value="1"/>
</dbReference>
<keyword evidence="8" id="KW-1185">Reference proteome</keyword>
<dbReference type="InterPro" id="IPR039421">
    <property type="entry name" value="Type_1_exporter"/>
</dbReference>
<evidence type="ECO:0000313" key="7">
    <source>
        <dbReference type="EMBL" id="MBS4101258.1"/>
    </source>
</evidence>
<comment type="subcellular location">
    <subcellularLocation>
        <location evidence="1">Cell membrane</location>
        <topology evidence="1">Multi-pass membrane protein</topology>
    </subcellularLocation>
</comment>
<organism evidence="7 8">
    <name type="scientific">Tsukamurella paurometabola</name>
    <name type="common">Corynebacterium paurometabolum</name>
    <dbReference type="NCBI Taxonomy" id="2061"/>
    <lineage>
        <taxon>Bacteria</taxon>
        <taxon>Bacillati</taxon>
        <taxon>Actinomycetota</taxon>
        <taxon>Actinomycetes</taxon>
        <taxon>Mycobacteriales</taxon>
        <taxon>Tsukamurellaceae</taxon>
        <taxon>Tsukamurella</taxon>
    </lineage>
</organism>
<evidence type="ECO:0000256" key="5">
    <source>
        <dbReference type="SAM" id="Phobius"/>
    </source>
</evidence>
<evidence type="ECO:0000313" key="8">
    <source>
        <dbReference type="Proteomes" id="UP000676853"/>
    </source>
</evidence>
<evidence type="ECO:0000256" key="1">
    <source>
        <dbReference type="ARBA" id="ARBA00004651"/>
    </source>
</evidence>
<feature type="transmembrane region" description="Helical" evidence="5">
    <location>
        <begin position="281"/>
        <end position="298"/>
    </location>
</feature>
<dbReference type="GO" id="GO:0005524">
    <property type="term" value="F:ATP binding"/>
    <property type="evidence" value="ECO:0007669"/>
    <property type="project" value="UniProtKB-KW"/>
</dbReference>